<keyword evidence="3" id="KW-0238">DNA-binding</keyword>
<evidence type="ECO:0000256" key="1">
    <source>
        <dbReference type="ARBA" id="ARBA00006079"/>
    </source>
</evidence>
<dbReference type="InterPro" id="IPR004827">
    <property type="entry name" value="bZIP"/>
</dbReference>
<evidence type="ECO:0000256" key="6">
    <source>
        <dbReference type="SAM" id="MobiDB-lite"/>
    </source>
</evidence>
<dbReference type="Pfam" id="PF07716">
    <property type="entry name" value="bZIP_2"/>
    <property type="match status" value="1"/>
</dbReference>
<gene>
    <name evidence="9" type="primary">LOC110202121</name>
</gene>
<dbReference type="FunFam" id="1.20.5.170:FF:000025">
    <property type="entry name" value="nuclear factor interleukin-3-regulated protein-like"/>
    <property type="match status" value="1"/>
</dbReference>
<keyword evidence="8" id="KW-1185">Reference proteome</keyword>
<keyword evidence="5" id="KW-0539">Nucleus</keyword>
<dbReference type="CDD" id="cd14694">
    <property type="entry name" value="bZIP_NFIL3"/>
    <property type="match status" value="1"/>
</dbReference>
<evidence type="ECO:0000313" key="9">
    <source>
        <dbReference type="RefSeq" id="XP_020833815.1"/>
    </source>
</evidence>
<keyword evidence="2" id="KW-0805">Transcription regulation</keyword>
<evidence type="ECO:0000256" key="3">
    <source>
        <dbReference type="ARBA" id="ARBA00023125"/>
    </source>
</evidence>
<dbReference type="PROSITE" id="PS00036">
    <property type="entry name" value="BZIP_BASIC"/>
    <property type="match status" value="1"/>
</dbReference>
<feature type="domain" description="BZIP" evidence="7">
    <location>
        <begin position="66"/>
        <end position="116"/>
    </location>
</feature>
<dbReference type="GO" id="GO:0003677">
    <property type="term" value="F:DNA binding"/>
    <property type="evidence" value="ECO:0007669"/>
    <property type="project" value="UniProtKB-KW"/>
</dbReference>
<accession>A0A6P5JHW2</accession>
<dbReference type="RefSeq" id="XP_020833815.1">
    <property type="nucleotide sequence ID" value="XM_020978156.1"/>
</dbReference>
<protein>
    <submittedName>
        <fullName evidence="9">Nuclear factor interleukin-3-regulated protein isoform X1</fullName>
    </submittedName>
</protein>
<reference evidence="9" key="1">
    <citation type="submission" date="2025-08" db="UniProtKB">
        <authorList>
            <consortium name="RefSeq"/>
        </authorList>
    </citation>
    <scope>IDENTIFICATION</scope>
    <source>
        <tissue evidence="9">Spleen</tissue>
    </source>
</reference>
<evidence type="ECO:0000259" key="7">
    <source>
        <dbReference type="PROSITE" id="PS50217"/>
    </source>
</evidence>
<dbReference type="GO" id="GO:0003700">
    <property type="term" value="F:DNA-binding transcription factor activity"/>
    <property type="evidence" value="ECO:0007669"/>
    <property type="project" value="InterPro"/>
</dbReference>
<dbReference type="FunCoup" id="A0A6P5JHW2">
    <property type="interactions" value="110"/>
</dbReference>
<dbReference type="SMART" id="SM00338">
    <property type="entry name" value="BRLZ"/>
    <property type="match status" value="1"/>
</dbReference>
<dbReference type="KEGG" id="pcw:110202121"/>
<dbReference type="PROSITE" id="PS50217">
    <property type="entry name" value="BZIP"/>
    <property type="match status" value="1"/>
</dbReference>
<proteinExistence type="inferred from homology"/>
<feature type="region of interest" description="Disordered" evidence="6">
    <location>
        <begin position="260"/>
        <end position="287"/>
    </location>
</feature>
<dbReference type="PANTHER" id="PTHR15284">
    <property type="entry name" value="NUCLEAR FACTOR INTERLEUKIN-3-REGULATED PROTEIN"/>
    <property type="match status" value="1"/>
</dbReference>
<dbReference type="InParanoid" id="A0A6P5JHW2"/>
<evidence type="ECO:0000256" key="5">
    <source>
        <dbReference type="ARBA" id="ARBA00023242"/>
    </source>
</evidence>
<dbReference type="Proteomes" id="UP000515140">
    <property type="component" value="Unplaced"/>
</dbReference>
<dbReference type="Gene3D" id="1.20.5.170">
    <property type="match status" value="1"/>
</dbReference>
<dbReference type="InterPro" id="IPR047229">
    <property type="entry name" value="NFIL3-like"/>
</dbReference>
<organism evidence="8 9">
    <name type="scientific">Phascolarctos cinereus</name>
    <name type="common">Koala</name>
    <dbReference type="NCBI Taxonomy" id="38626"/>
    <lineage>
        <taxon>Eukaryota</taxon>
        <taxon>Metazoa</taxon>
        <taxon>Chordata</taxon>
        <taxon>Craniata</taxon>
        <taxon>Vertebrata</taxon>
        <taxon>Euteleostomi</taxon>
        <taxon>Mammalia</taxon>
        <taxon>Metatheria</taxon>
        <taxon>Diprotodontia</taxon>
        <taxon>Phascolarctidae</taxon>
        <taxon>Phascolarctos</taxon>
    </lineage>
</organism>
<comment type="similarity">
    <text evidence="1">Belongs to the bZIP family. NFIL3 subfamily.</text>
</comment>
<dbReference type="PANTHER" id="PTHR15284:SF7">
    <property type="entry name" value="NFIL3 LIKE PROTEIN"/>
    <property type="match status" value="1"/>
</dbReference>
<name>A0A6P5JHW2_PHACI</name>
<dbReference type="AlphaFoldDB" id="A0A6P5JHW2"/>
<evidence type="ECO:0000256" key="2">
    <source>
        <dbReference type="ARBA" id="ARBA00023015"/>
    </source>
</evidence>
<evidence type="ECO:0000313" key="8">
    <source>
        <dbReference type="Proteomes" id="UP000515140"/>
    </source>
</evidence>
<dbReference type="InterPro" id="IPR047106">
    <property type="entry name" value="NFIL3-like_bZIP"/>
</dbReference>
<sequence>MGRPAQPLAASSPEFSAPWVGIMDMGFLRLMDLPQGKNKALRGNQRSSFVPATRRQREFMPEEKKDTTYWEKRRKNNEAAKRSREKRRLNDVAVEGRLAALKEENASLRAELLALKFHFGLLGPGTPQTLQALLWSCPWMASQGPESKLAQPDRGPLRPCSPDPKELVQRDYGSSHEVVGLGSPGLSHELSVPDPKRPNSEGCSPAFFSYHLPDGHTTYLPLLEPGPRWGPSVPTGQGKSSEHWVLGNNDGLLVAKSGFAAPSSRTPCPHPGGRAKTTTQSSLPHKLRIKSRALADWEDSPSNSF</sequence>
<dbReference type="GO" id="GO:0007623">
    <property type="term" value="P:circadian rhythm"/>
    <property type="evidence" value="ECO:0007669"/>
    <property type="project" value="TreeGrafter"/>
</dbReference>
<keyword evidence="4" id="KW-0804">Transcription</keyword>
<dbReference type="SUPFAM" id="SSF57959">
    <property type="entry name" value="Leucine zipper domain"/>
    <property type="match status" value="1"/>
</dbReference>
<dbReference type="InterPro" id="IPR046347">
    <property type="entry name" value="bZIP_sf"/>
</dbReference>
<evidence type="ECO:0000256" key="4">
    <source>
        <dbReference type="ARBA" id="ARBA00023163"/>
    </source>
</evidence>
<feature type="region of interest" description="Disordered" evidence="6">
    <location>
        <begin position="144"/>
        <end position="199"/>
    </location>
</feature>
<dbReference type="GO" id="GO:0005634">
    <property type="term" value="C:nucleus"/>
    <property type="evidence" value="ECO:0007669"/>
    <property type="project" value="TreeGrafter"/>
</dbReference>
<dbReference type="GeneID" id="110202121"/>